<gene>
    <name evidence="2" type="ORF">GAO09_02925</name>
</gene>
<accession>A0A6A8A5B1</accession>
<keyword evidence="1" id="KW-1133">Transmembrane helix</keyword>
<proteinExistence type="predicted"/>
<feature type="transmembrane region" description="Helical" evidence="1">
    <location>
        <begin position="54"/>
        <end position="73"/>
    </location>
</feature>
<name>A0A6A8A5B1_9HYPH</name>
<comment type="caution">
    <text evidence="2">The sequence shown here is derived from an EMBL/GenBank/DDBJ whole genome shotgun (WGS) entry which is preliminary data.</text>
</comment>
<dbReference type="EMBL" id="WIXI01000022">
    <property type="protein sequence ID" value="MQY45027.1"/>
    <property type="molecule type" value="Genomic_DNA"/>
</dbReference>
<reference evidence="2 3" key="1">
    <citation type="submission" date="2019-11" db="EMBL/GenBank/DDBJ databases">
        <title>Genome analysis of Rhizobacterium cereale a novel genus and species isolated from maize roots in North Spain.</title>
        <authorList>
            <person name="Menendez E."/>
            <person name="Flores-Felix J.D."/>
            <person name="Ramirez-Bahena M.-H."/>
            <person name="Igual J.M."/>
            <person name="Garcia-Fraile P."/>
            <person name="Peix A."/>
            <person name="Velazquez E."/>
        </authorList>
    </citation>
    <scope>NUCLEOTIDE SEQUENCE [LARGE SCALE GENOMIC DNA]</scope>
    <source>
        <strain evidence="2 3">RZME27</strain>
    </source>
</reference>
<dbReference type="Proteomes" id="UP000435138">
    <property type="component" value="Unassembled WGS sequence"/>
</dbReference>
<evidence type="ECO:0000313" key="2">
    <source>
        <dbReference type="EMBL" id="MQY45027.1"/>
    </source>
</evidence>
<feature type="transmembrane region" description="Helical" evidence="1">
    <location>
        <begin position="146"/>
        <end position="164"/>
    </location>
</feature>
<keyword evidence="1" id="KW-0812">Transmembrane</keyword>
<feature type="transmembrane region" description="Helical" evidence="1">
    <location>
        <begin position="278"/>
        <end position="301"/>
    </location>
</feature>
<evidence type="ECO:0000313" key="3">
    <source>
        <dbReference type="Proteomes" id="UP000435138"/>
    </source>
</evidence>
<keyword evidence="3" id="KW-1185">Reference proteome</keyword>
<keyword evidence="1" id="KW-0472">Membrane</keyword>
<dbReference type="AlphaFoldDB" id="A0A6A8A5B1"/>
<evidence type="ECO:0000256" key="1">
    <source>
        <dbReference type="SAM" id="Phobius"/>
    </source>
</evidence>
<feature type="transmembrane region" description="Helical" evidence="1">
    <location>
        <begin position="371"/>
        <end position="393"/>
    </location>
</feature>
<organism evidence="2 3">
    <name type="scientific">Endobacterium cereale</name>
    <dbReference type="NCBI Taxonomy" id="2663029"/>
    <lineage>
        <taxon>Bacteria</taxon>
        <taxon>Pseudomonadati</taxon>
        <taxon>Pseudomonadota</taxon>
        <taxon>Alphaproteobacteria</taxon>
        <taxon>Hyphomicrobiales</taxon>
        <taxon>Rhizobiaceae</taxon>
        <taxon>Endobacterium</taxon>
    </lineage>
</organism>
<protein>
    <submittedName>
        <fullName evidence="2">Uncharacterized protein</fullName>
    </submittedName>
</protein>
<sequence length="406" mass="43917">MSEQPINVPPEKGPPGVAPRRPLALRLAHGGPFFHIQRKLGLVHETDLRAWPRAALYVSLAWAVPLFLTLPILSGSSSAMSDYLSDPAPLSRFLIGVGCFILAEKRIEATVDEKLSQFDHTALVATGSQALQGKAASLAERRKNAGFAEVICLLLAVAASAFAFDSHRDGSVLTWAATQEVDETVITLAGWWCLFVSIPLFFFLFLRCLWRHVVLVGFLHRLACFNLRLVATHPDGKAGLSFFGNYPNAYWPFVFGASCAIAAALWKHAGQSALSATTFATVMGAWLLIVLVFFAAGLLAFSQPIRAVKEASLQKISAQATIFQRSSERHALGENVAANDPSEKEDLAGPDMTKQYEQVGKVSSLLVDRSMLLPLAAAALLPFSVAGATHIPAKEVLSVFKKLLLL</sequence>
<feature type="transmembrane region" description="Helical" evidence="1">
    <location>
        <begin position="184"/>
        <end position="206"/>
    </location>
</feature>
<dbReference type="RefSeq" id="WP_153352532.1">
    <property type="nucleotide sequence ID" value="NZ_WIXI01000022.1"/>
</dbReference>
<feature type="transmembrane region" description="Helical" evidence="1">
    <location>
        <begin position="249"/>
        <end position="266"/>
    </location>
</feature>